<protein>
    <submittedName>
        <fullName evidence="2">Uncharacterized protein</fullName>
    </submittedName>
</protein>
<feature type="transmembrane region" description="Helical" evidence="1">
    <location>
        <begin position="6"/>
        <end position="24"/>
    </location>
</feature>
<dbReference type="EMBL" id="LAZR01000030">
    <property type="protein sequence ID" value="KKO02535.1"/>
    <property type="molecule type" value="Genomic_DNA"/>
</dbReference>
<evidence type="ECO:0000313" key="2">
    <source>
        <dbReference type="EMBL" id="KKO02535.1"/>
    </source>
</evidence>
<evidence type="ECO:0000256" key="1">
    <source>
        <dbReference type="SAM" id="Phobius"/>
    </source>
</evidence>
<name>A0A0F9VER5_9ZZZZ</name>
<accession>A0A0F9VER5</accession>
<comment type="caution">
    <text evidence="2">The sequence shown here is derived from an EMBL/GenBank/DDBJ whole genome shotgun (WGS) entry which is preliminary data.</text>
</comment>
<keyword evidence="1" id="KW-0472">Membrane</keyword>
<organism evidence="2">
    <name type="scientific">marine sediment metagenome</name>
    <dbReference type="NCBI Taxonomy" id="412755"/>
    <lineage>
        <taxon>unclassified sequences</taxon>
        <taxon>metagenomes</taxon>
        <taxon>ecological metagenomes</taxon>
    </lineage>
</organism>
<reference evidence="2" key="1">
    <citation type="journal article" date="2015" name="Nature">
        <title>Complex archaea that bridge the gap between prokaryotes and eukaryotes.</title>
        <authorList>
            <person name="Spang A."/>
            <person name="Saw J.H."/>
            <person name="Jorgensen S.L."/>
            <person name="Zaremba-Niedzwiedzka K."/>
            <person name="Martijn J."/>
            <person name="Lind A.E."/>
            <person name="van Eijk R."/>
            <person name="Schleper C."/>
            <person name="Guy L."/>
            <person name="Ettema T.J."/>
        </authorList>
    </citation>
    <scope>NUCLEOTIDE SEQUENCE</scope>
</reference>
<keyword evidence="1" id="KW-0812">Transmembrane</keyword>
<keyword evidence="1" id="KW-1133">Transmembrane helix</keyword>
<proteinExistence type="predicted"/>
<dbReference type="AlphaFoldDB" id="A0A0F9VER5"/>
<sequence>MKTSTAVIAGLAAILVIAFAIFFIDIDQTEEGALPDVDVSVEGGNLPKFDAETGSVNVTEEEVDVEVPDVEITTEEKTLTVPGVEVTPPSND</sequence>
<gene>
    <name evidence="2" type="ORF">LCGC14_0104900</name>
</gene>